<accession>A0A849JTH6</accession>
<feature type="transmembrane region" description="Helical" evidence="2">
    <location>
        <begin position="227"/>
        <end position="246"/>
    </location>
</feature>
<evidence type="ECO:0000256" key="2">
    <source>
        <dbReference type="SAM" id="Phobius"/>
    </source>
</evidence>
<dbReference type="Gene3D" id="1.10.287.70">
    <property type="match status" value="1"/>
</dbReference>
<dbReference type="AlphaFoldDB" id="A0A849JTH6"/>
<dbReference type="Proteomes" id="UP000557204">
    <property type="component" value="Unassembled WGS sequence"/>
</dbReference>
<feature type="transmembrane region" description="Helical" evidence="2">
    <location>
        <begin position="39"/>
        <end position="56"/>
    </location>
</feature>
<sequence>MTGDVDPGAPHEGFFPRRAQPVAPDDPRFDPHSRWVDRFGVLLALSALTVVLLSLVDLRSAPGGELGPALAGLATTVTVGATFVLALRAAGLRTRPRRWLYVALGLLFVLSLTIVLVLDTPDAVTSVPPLLAIIAAMPPVLVVRRLLYHRVVSLATVLGAVSAYVLIAVAYYYAFITADAVSSTPFFGQEEPSTAFMYFSLTTITTLGYGDLAAESSVGRLLATSEAVIGQVYLVVFVAMIVSLAANRVQHRRR</sequence>
<organism evidence="4 5">
    <name type="scientific">Isoptericola sediminis</name>
    <dbReference type="NCBI Taxonomy" id="2733572"/>
    <lineage>
        <taxon>Bacteria</taxon>
        <taxon>Bacillati</taxon>
        <taxon>Actinomycetota</taxon>
        <taxon>Actinomycetes</taxon>
        <taxon>Micrococcales</taxon>
        <taxon>Promicromonosporaceae</taxon>
        <taxon>Isoptericola</taxon>
    </lineage>
</organism>
<evidence type="ECO:0000313" key="4">
    <source>
        <dbReference type="EMBL" id="NNU26706.1"/>
    </source>
</evidence>
<feature type="transmembrane region" description="Helical" evidence="2">
    <location>
        <begin position="68"/>
        <end position="87"/>
    </location>
</feature>
<comment type="caution">
    <text evidence="4">The sequence shown here is derived from an EMBL/GenBank/DDBJ whole genome shotgun (WGS) entry which is preliminary data.</text>
</comment>
<keyword evidence="5" id="KW-1185">Reference proteome</keyword>
<reference evidence="4 5" key="1">
    <citation type="submission" date="2020-05" db="EMBL/GenBank/DDBJ databases">
        <title>Genome sequence of Isoptericola sp. JC619 isolated from Chilika lagoon, India.</title>
        <authorList>
            <person name="Kumar D."/>
            <person name="Appam K."/>
            <person name="Gandham S."/>
            <person name="Uppada J."/>
            <person name="Sasikala C."/>
            <person name="Venkata Ramana C."/>
        </authorList>
    </citation>
    <scope>NUCLEOTIDE SEQUENCE [LARGE SCALE GENOMIC DNA]</scope>
    <source>
        <strain evidence="4 5">JC619</strain>
    </source>
</reference>
<gene>
    <name evidence="4" type="ORF">HLI28_04005</name>
</gene>
<feature type="transmembrane region" description="Helical" evidence="2">
    <location>
        <begin position="154"/>
        <end position="174"/>
    </location>
</feature>
<dbReference type="RefSeq" id="WP_171246219.1">
    <property type="nucleotide sequence ID" value="NZ_JABFAJ010000007.1"/>
</dbReference>
<keyword evidence="2" id="KW-1133">Transmembrane helix</keyword>
<evidence type="ECO:0000256" key="1">
    <source>
        <dbReference type="SAM" id="MobiDB-lite"/>
    </source>
</evidence>
<feature type="domain" description="Potassium channel" evidence="3">
    <location>
        <begin position="167"/>
        <end position="244"/>
    </location>
</feature>
<name>A0A849JTH6_9MICO</name>
<feature type="transmembrane region" description="Helical" evidence="2">
    <location>
        <begin position="99"/>
        <end position="118"/>
    </location>
</feature>
<evidence type="ECO:0000259" key="3">
    <source>
        <dbReference type="Pfam" id="PF07885"/>
    </source>
</evidence>
<evidence type="ECO:0000313" key="5">
    <source>
        <dbReference type="Proteomes" id="UP000557204"/>
    </source>
</evidence>
<keyword evidence="2" id="KW-0812">Transmembrane</keyword>
<dbReference type="SUPFAM" id="SSF81324">
    <property type="entry name" value="Voltage-gated potassium channels"/>
    <property type="match status" value="1"/>
</dbReference>
<feature type="region of interest" description="Disordered" evidence="1">
    <location>
        <begin position="1"/>
        <end position="26"/>
    </location>
</feature>
<keyword evidence="2" id="KW-0472">Membrane</keyword>
<feature type="transmembrane region" description="Helical" evidence="2">
    <location>
        <begin position="130"/>
        <end position="147"/>
    </location>
</feature>
<proteinExistence type="predicted"/>
<dbReference type="Pfam" id="PF07885">
    <property type="entry name" value="Ion_trans_2"/>
    <property type="match status" value="1"/>
</dbReference>
<dbReference type="EMBL" id="JABFAJ010000007">
    <property type="protein sequence ID" value="NNU26706.1"/>
    <property type="molecule type" value="Genomic_DNA"/>
</dbReference>
<dbReference type="InterPro" id="IPR013099">
    <property type="entry name" value="K_chnl_dom"/>
</dbReference>
<protein>
    <recommendedName>
        <fullName evidence="3">Potassium channel domain-containing protein</fullName>
    </recommendedName>
</protein>